<feature type="transmembrane region" description="Helical" evidence="8">
    <location>
        <begin position="199"/>
        <end position="218"/>
    </location>
</feature>
<dbReference type="Proteomes" id="UP000440713">
    <property type="component" value="Unassembled WGS sequence"/>
</dbReference>
<feature type="transmembrane region" description="Helical" evidence="8">
    <location>
        <begin position="127"/>
        <end position="148"/>
    </location>
</feature>
<dbReference type="GO" id="GO:0055085">
    <property type="term" value="P:transmembrane transport"/>
    <property type="evidence" value="ECO:0007669"/>
    <property type="project" value="InterPro"/>
</dbReference>
<keyword evidence="10" id="KW-1185">Reference proteome</keyword>
<evidence type="ECO:0000256" key="1">
    <source>
        <dbReference type="ARBA" id="ARBA00004651"/>
    </source>
</evidence>
<dbReference type="RefSeq" id="WP_154536853.1">
    <property type="nucleotide sequence ID" value="NZ_JAXFLG010000049.1"/>
</dbReference>
<evidence type="ECO:0000256" key="2">
    <source>
        <dbReference type="ARBA" id="ARBA00010145"/>
    </source>
</evidence>
<keyword evidence="3" id="KW-0813">Transport</keyword>
<dbReference type="AlphaFoldDB" id="A0A6N7WXL9"/>
<dbReference type="EMBL" id="VUNE01000001">
    <property type="protein sequence ID" value="MST61410.1"/>
    <property type="molecule type" value="Genomic_DNA"/>
</dbReference>
<organism evidence="9 10">
    <name type="scientific">Peptostreptococcus porci</name>
    <dbReference type="NCBI Taxonomy" id="2652282"/>
    <lineage>
        <taxon>Bacteria</taxon>
        <taxon>Bacillati</taxon>
        <taxon>Bacillota</taxon>
        <taxon>Clostridia</taxon>
        <taxon>Peptostreptococcales</taxon>
        <taxon>Peptostreptococcaceae</taxon>
        <taxon>Peptostreptococcus</taxon>
    </lineage>
</organism>
<comment type="subcellular location">
    <subcellularLocation>
        <location evidence="1">Cell membrane</location>
        <topology evidence="1">Multi-pass membrane protein</topology>
    </subcellularLocation>
</comment>
<evidence type="ECO:0000256" key="3">
    <source>
        <dbReference type="ARBA" id="ARBA00022448"/>
    </source>
</evidence>
<evidence type="ECO:0000256" key="6">
    <source>
        <dbReference type="ARBA" id="ARBA00022989"/>
    </source>
</evidence>
<feature type="transmembrane region" description="Helical" evidence="8">
    <location>
        <begin position="258"/>
        <end position="278"/>
    </location>
</feature>
<keyword evidence="7 8" id="KW-0472">Membrane</keyword>
<dbReference type="InterPro" id="IPR038770">
    <property type="entry name" value="Na+/solute_symporter_sf"/>
</dbReference>
<keyword evidence="6 8" id="KW-1133">Transmembrane helix</keyword>
<evidence type="ECO:0000256" key="8">
    <source>
        <dbReference type="SAM" id="Phobius"/>
    </source>
</evidence>
<dbReference type="PANTHER" id="PTHR36838:SF4">
    <property type="entry name" value="AUXIN EFFLUX CARRIER FAMILY PROTEIN"/>
    <property type="match status" value="1"/>
</dbReference>
<dbReference type="GO" id="GO:0005886">
    <property type="term" value="C:plasma membrane"/>
    <property type="evidence" value="ECO:0007669"/>
    <property type="project" value="UniProtKB-SubCell"/>
</dbReference>
<feature type="transmembrane region" description="Helical" evidence="8">
    <location>
        <begin position="6"/>
        <end position="25"/>
    </location>
</feature>
<sequence>MDNFIFALNATIPVFLVIVLGNIMMKKGIITKEWTKISDRLAFRIALPITLFMDIVSMKSENHSNIKFVVFCALTTSVIFLISWIVSNIFVKDKYMVGAFAQGSVRGSAAILGMPFVINIYGNSGLVPLMILAAVPLFNAYSVIMLTVSAAKNRNSKKRINYMAIIKSIFTNPLIIGILLGFPFYFLKIEFPQLISKSLNTIGAISVPLMLISIGGDFKFDDIFKKFRPSLVATFIKLILLPAIVLPIAIYLGFRESALLAILIMVGAPSAMTGYIMAKNMDNDYVLMSNIVVMTTLLSSITFTFWLFLLKTLNLL</sequence>
<reference evidence="9 10" key="1">
    <citation type="submission" date="2019-08" db="EMBL/GenBank/DDBJ databases">
        <title>In-depth cultivation of the pig gut microbiome towards novel bacterial diversity and tailored functional studies.</title>
        <authorList>
            <person name="Wylensek D."/>
            <person name="Hitch T.C.A."/>
            <person name="Clavel T."/>
        </authorList>
    </citation>
    <scope>NUCLEOTIDE SEQUENCE [LARGE SCALE GENOMIC DNA]</scope>
    <source>
        <strain evidence="9 10">WCA-SAB-591-4A-A</strain>
    </source>
</reference>
<gene>
    <name evidence="9" type="ORF">FYJ71_00240</name>
</gene>
<evidence type="ECO:0000256" key="4">
    <source>
        <dbReference type="ARBA" id="ARBA00022475"/>
    </source>
</evidence>
<evidence type="ECO:0000256" key="5">
    <source>
        <dbReference type="ARBA" id="ARBA00022692"/>
    </source>
</evidence>
<dbReference type="InterPro" id="IPR004776">
    <property type="entry name" value="Mem_transp_PIN-like"/>
</dbReference>
<feature type="transmembrane region" description="Helical" evidence="8">
    <location>
        <begin position="37"/>
        <end position="56"/>
    </location>
</feature>
<evidence type="ECO:0000313" key="9">
    <source>
        <dbReference type="EMBL" id="MST61410.1"/>
    </source>
</evidence>
<comment type="caution">
    <text evidence="9">The sequence shown here is derived from an EMBL/GenBank/DDBJ whole genome shotgun (WGS) entry which is preliminary data.</text>
</comment>
<dbReference type="Gene3D" id="1.20.1530.20">
    <property type="match status" value="1"/>
</dbReference>
<evidence type="ECO:0000313" key="10">
    <source>
        <dbReference type="Proteomes" id="UP000440713"/>
    </source>
</evidence>
<feature type="transmembrane region" description="Helical" evidence="8">
    <location>
        <begin position="103"/>
        <end position="121"/>
    </location>
</feature>
<accession>A0A6N7WXL9</accession>
<dbReference type="PANTHER" id="PTHR36838">
    <property type="entry name" value="AUXIN EFFLUX CARRIER FAMILY PROTEIN"/>
    <property type="match status" value="1"/>
</dbReference>
<feature type="transmembrane region" description="Helical" evidence="8">
    <location>
        <begin position="68"/>
        <end position="91"/>
    </location>
</feature>
<protein>
    <submittedName>
        <fullName evidence="9">AEC family transporter</fullName>
    </submittedName>
</protein>
<evidence type="ECO:0000256" key="7">
    <source>
        <dbReference type="ARBA" id="ARBA00023136"/>
    </source>
</evidence>
<feature type="transmembrane region" description="Helical" evidence="8">
    <location>
        <begin position="285"/>
        <end position="309"/>
    </location>
</feature>
<feature type="transmembrane region" description="Helical" evidence="8">
    <location>
        <begin position="230"/>
        <end position="252"/>
    </location>
</feature>
<keyword evidence="4" id="KW-1003">Cell membrane</keyword>
<keyword evidence="5 8" id="KW-0812">Transmembrane</keyword>
<name>A0A6N7WXL9_9FIRM</name>
<dbReference type="Pfam" id="PF03547">
    <property type="entry name" value="Mem_trans"/>
    <property type="match status" value="1"/>
</dbReference>
<proteinExistence type="inferred from homology"/>
<feature type="transmembrane region" description="Helical" evidence="8">
    <location>
        <begin position="169"/>
        <end position="187"/>
    </location>
</feature>
<comment type="similarity">
    <text evidence="2">Belongs to the auxin efflux carrier (TC 2.A.69) family.</text>
</comment>